<evidence type="ECO:0000256" key="1">
    <source>
        <dbReference type="SAM" id="MobiDB-lite"/>
    </source>
</evidence>
<dbReference type="OrthoDB" id="5523032at2"/>
<feature type="chain" id="PRO_5003984324" description="Metallothionein" evidence="2">
    <location>
        <begin position="22"/>
        <end position="109"/>
    </location>
</feature>
<evidence type="ECO:0000313" key="4">
    <source>
        <dbReference type="Proteomes" id="UP000011131"/>
    </source>
</evidence>
<keyword evidence="4" id="KW-1185">Reference proteome</keyword>
<evidence type="ECO:0000256" key="2">
    <source>
        <dbReference type="SAM" id="SignalP"/>
    </source>
</evidence>
<protein>
    <recommendedName>
        <fullName evidence="5">Metallothionein</fullName>
    </recommendedName>
</protein>
<organism evidence="3 4">
    <name type="scientific">Myxococcus stipitatus (strain DSM 14675 / JCM 12634 / Mx s8)</name>
    <dbReference type="NCBI Taxonomy" id="1278073"/>
    <lineage>
        <taxon>Bacteria</taxon>
        <taxon>Pseudomonadati</taxon>
        <taxon>Myxococcota</taxon>
        <taxon>Myxococcia</taxon>
        <taxon>Myxococcales</taxon>
        <taxon>Cystobacterineae</taxon>
        <taxon>Myxococcaceae</taxon>
        <taxon>Myxococcus</taxon>
    </lineage>
</organism>
<dbReference type="HOGENOM" id="CLU_2181028_0_0_7"/>
<dbReference type="KEGG" id="msd:MYSTI_05772"/>
<dbReference type="RefSeq" id="WP_015351303.1">
    <property type="nucleotide sequence ID" value="NC_020126.1"/>
</dbReference>
<dbReference type="EMBL" id="CP004025">
    <property type="protein sequence ID" value="AGC47048.1"/>
    <property type="molecule type" value="Genomic_DNA"/>
</dbReference>
<feature type="signal peptide" evidence="2">
    <location>
        <begin position="1"/>
        <end position="21"/>
    </location>
</feature>
<gene>
    <name evidence="3" type="ordered locus">MYSTI_05772</name>
</gene>
<sequence>MHWSRVFVVAVGVLLAVSGKAADGPLADPPTRQEVCLREGPGGVCLQREGDAVREVEDAPPVPESSDETPEYEPAPARTCCKVCTKGCPCGDSCISCSKTCRKGPGCAC</sequence>
<accession>L7UG94</accession>
<dbReference type="Proteomes" id="UP000011131">
    <property type="component" value="Chromosome"/>
</dbReference>
<keyword evidence="2" id="KW-0732">Signal</keyword>
<dbReference type="STRING" id="1278073.MYSTI_05772"/>
<feature type="region of interest" description="Disordered" evidence="1">
    <location>
        <begin position="52"/>
        <end position="75"/>
    </location>
</feature>
<evidence type="ECO:0008006" key="5">
    <source>
        <dbReference type="Google" id="ProtNLM"/>
    </source>
</evidence>
<evidence type="ECO:0000313" key="3">
    <source>
        <dbReference type="EMBL" id="AGC47048.1"/>
    </source>
</evidence>
<name>L7UG94_MYXSD</name>
<dbReference type="AlphaFoldDB" id="L7UG94"/>
<proteinExistence type="predicted"/>
<reference evidence="3 4" key="1">
    <citation type="journal article" date="2013" name="Genome Announc.">
        <title>Complete genome sequence of Myxococcus stipitatus strain DSM 14675, a fruiting myxobacterium.</title>
        <authorList>
            <person name="Huntley S."/>
            <person name="Kneip S."/>
            <person name="Treuner-Lange A."/>
            <person name="Sogaard-Andersen L."/>
        </authorList>
    </citation>
    <scope>NUCLEOTIDE SEQUENCE [LARGE SCALE GENOMIC DNA]</scope>
    <source>
        <strain evidence="4">DSM 14675 / JCM 12634 / Mx s8</strain>
    </source>
</reference>